<keyword evidence="1" id="KW-1133">Transmembrane helix</keyword>
<organism evidence="3 4">
    <name type="scientific">Streptosporangium jomthongense</name>
    <dbReference type="NCBI Taxonomy" id="1193683"/>
    <lineage>
        <taxon>Bacteria</taxon>
        <taxon>Bacillati</taxon>
        <taxon>Actinomycetota</taxon>
        <taxon>Actinomycetes</taxon>
        <taxon>Streptosporangiales</taxon>
        <taxon>Streptosporangiaceae</taxon>
        <taxon>Streptosporangium</taxon>
    </lineage>
</organism>
<keyword evidence="1" id="KW-0812">Transmembrane</keyword>
<feature type="transmembrane region" description="Helical" evidence="1">
    <location>
        <begin position="55"/>
        <end position="72"/>
    </location>
</feature>
<proteinExistence type="predicted"/>
<feature type="transmembrane region" description="Helical" evidence="1">
    <location>
        <begin position="16"/>
        <end position="35"/>
    </location>
</feature>
<gene>
    <name evidence="3" type="ORF">ACFOYY_05545</name>
</gene>
<feature type="transmembrane region" description="Helical" evidence="1">
    <location>
        <begin position="93"/>
        <end position="110"/>
    </location>
</feature>
<dbReference type="EC" id="3.4.-.-" evidence="3"/>
<protein>
    <submittedName>
        <fullName evidence="3">CPBP family intramembrane glutamic endopeptidase</fullName>
        <ecNumber evidence="3">3.4.-.-</ecNumber>
    </submittedName>
</protein>
<keyword evidence="1" id="KW-0472">Membrane</keyword>
<feature type="transmembrane region" description="Helical" evidence="1">
    <location>
        <begin position="253"/>
        <end position="275"/>
    </location>
</feature>
<evidence type="ECO:0000259" key="2">
    <source>
        <dbReference type="Pfam" id="PF02517"/>
    </source>
</evidence>
<dbReference type="Pfam" id="PF02517">
    <property type="entry name" value="Rce1-like"/>
    <property type="match status" value="1"/>
</dbReference>
<evidence type="ECO:0000313" key="3">
    <source>
        <dbReference type="EMBL" id="MFC3979571.1"/>
    </source>
</evidence>
<feature type="transmembrane region" description="Helical" evidence="1">
    <location>
        <begin position="230"/>
        <end position="247"/>
    </location>
</feature>
<name>A0ABV8EV87_9ACTN</name>
<dbReference type="GO" id="GO:0016787">
    <property type="term" value="F:hydrolase activity"/>
    <property type="evidence" value="ECO:0007669"/>
    <property type="project" value="UniProtKB-KW"/>
</dbReference>
<reference evidence="4" key="1">
    <citation type="journal article" date="2019" name="Int. J. Syst. Evol. Microbiol.">
        <title>The Global Catalogue of Microorganisms (GCM) 10K type strain sequencing project: providing services to taxonomists for standard genome sequencing and annotation.</title>
        <authorList>
            <consortium name="The Broad Institute Genomics Platform"/>
            <consortium name="The Broad Institute Genome Sequencing Center for Infectious Disease"/>
            <person name="Wu L."/>
            <person name="Ma J."/>
        </authorList>
    </citation>
    <scope>NUCLEOTIDE SEQUENCE [LARGE SCALE GENOMIC DNA]</scope>
    <source>
        <strain evidence="4">TBRC 7912</strain>
    </source>
</reference>
<accession>A0ABV8EV87</accession>
<evidence type="ECO:0000256" key="1">
    <source>
        <dbReference type="SAM" id="Phobius"/>
    </source>
</evidence>
<keyword evidence="3" id="KW-0378">Hydrolase</keyword>
<feature type="domain" description="CAAX prenyl protease 2/Lysostaphin resistance protein A-like" evidence="2">
    <location>
        <begin position="195"/>
        <end position="293"/>
    </location>
</feature>
<dbReference type="Proteomes" id="UP001595698">
    <property type="component" value="Unassembled WGS sequence"/>
</dbReference>
<feature type="transmembrane region" description="Helical" evidence="1">
    <location>
        <begin position="160"/>
        <end position="179"/>
    </location>
</feature>
<keyword evidence="4" id="KW-1185">Reference proteome</keyword>
<comment type="caution">
    <text evidence="3">The sequence shown here is derived from an EMBL/GenBank/DDBJ whole genome shotgun (WGS) entry which is preliminary data.</text>
</comment>
<dbReference type="RefSeq" id="WP_386188372.1">
    <property type="nucleotide sequence ID" value="NZ_JBHSBC010000003.1"/>
</dbReference>
<feature type="transmembrane region" description="Helical" evidence="1">
    <location>
        <begin position="191"/>
        <end position="210"/>
    </location>
</feature>
<dbReference type="InterPro" id="IPR003675">
    <property type="entry name" value="Rce1/LyrA-like_dom"/>
</dbReference>
<feature type="transmembrane region" description="Helical" evidence="1">
    <location>
        <begin position="122"/>
        <end position="139"/>
    </location>
</feature>
<evidence type="ECO:0000313" key="4">
    <source>
        <dbReference type="Proteomes" id="UP001595698"/>
    </source>
</evidence>
<dbReference type="EMBL" id="JBHSBC010000003">
    <property type="protein sequence ID" value="MFC3979571.1"/>
    <property type="molecule type" value="Genomic_DNA"/>
</dbReference>
<sequence length="301" mass="33023">MLNKVPQRMPYHRTPSLGVLIAGLAVILGSALWLALTTVGEIRYTADHAGTRPMWHVWIPALVGLALTRLTPLPSRAAPVDGAPAPRELHRQAGALLASAVLFAAALRIVTDNGYDAEPAHTILKLVLLLAVPVLVFRLTRHGATRREPVRGRIEAWRRYGPVVPVAAWLVLHHAGPFARPPGDNAWAADSGPAALLITMIVGFAVNALLEEVFYRRWLQTRWEHVIGRWPAIVLTSLSFAAWHIGIHGTGHLLTDLTSVFVHQGVLGLFLGYLWSRYRLMWPILTVHGAINAAPVLLDML</sequence>